<accession>A0ABW1L7L0</accession>
<feature type="chain" id="PRO_5045338771" description="Lipoprotein" evidence="1">
    <location>
        <begin position="24"/>
        <end position="177"/>
    </location>
</feature>
<dbReference type="RefSeq" id="WP_377733004.1">
    <property type="nucleotide sequence ID" value="NZ_JBHSRI010000005.1"/>
</dbReference>
<organism evidence="2 3">
    <name type="scientific">Paenisporosarcina macmurdoensis</name>
    <dbReference type="NCBI Taxonomy" id="212659"/>
    <lineage>
        <taxon>Bacteria</taxon>
        <taxon>Bacillati</taxon>
        <taxon>Bacillota</taxon>
        <taxon>Bacilli</taxon>
        <taxon>Bacillales</taxon>
        <taxon>Caryophanaceae</taxon>
        <taxon>Paenisporosarcina</taxon>
    </lineage>
</organism>
<comment type="caution">
    <text evidence="2">The sequence shown here is derived from an EMBL/GenBank/DDBJ whole genome shotgun (WGS) entry which is preliminary data.</text>
</comment>
<dbReference type="EMBL" id="JBHSRI010000005">
    <property type="protein sequence ID" value="MFC6038902.1"/>
    <property type="molecule type" value="Genomic_DNA"/>
</dbReference>
<proteinExistence type="predicted"/>
<dbReference type="PROSITE" id="PS51257">
    <property type="entry name" value="PROKAR_LIPOPROTEIN"/>
    <property type="match status" value="1"/>
</dbReference>
<gene>
    <name evidence="2" type="ORF">ACFPYN_05465</name>
</gene>
<evidence type="ECO:0000313" key="2">
    <source>
        <dbReference type="EMBL" id="MFC6038902.1"/>
    </source>
</evidence>
<dbReference type="Proteomes" id="UP001596170">
    <property type="component" value="Unassembled WGS sequence"/>
</dbReference>
<protein>
    <recommendedName>
        <fullName evidence="4">Lipoprotein</fullName>
    </recommendedName>
</protein>
<evidence type="ECO:0000313" key="3">
    <source>
        <dbReference type="Proteomes" id="UP001596170"/>
    </source>
</evidence>
<keyword evidence="3" id="KW-1185">Reference proteome</keyword>
<feature type="signal peptide" evidence="1">
    <location>
        <begin position="1"/>
        <end position="23"/>
    </location>
</feature>
<evidence type="ECO:0008006" key="4">
    <source>
        <dbReference type="Google" id="ProtNLM"/>
    </source>
</evidence>
<name>A0ABW1L7L0_9BACL</name>
<evidence type="ECO:0000256" key="1">
    <source>
        <dbReference type="SAM" id="SignalP"/>
    </source>
</evidence>
<sequence>MKKLLPLLLGILLFLVGCNDDTANVQAYSGKNLKIGVIGETPEFGGEKVSFETITFDDLKNNTKKISDDLDAILIMKESLAEADDDQYVTTYNTLKIPIFFMQSTKLHVPFVNEGVDYDEFPEVQSSNYASGFLFIGSDEEYKDQTWRYELKDNEESKSNIQEVFTKIFNTIESISS</sequence>
<keyword evidence="1" id="KW-0732">Signal</keyword>
<reference evidence="3" key="1">
    <citation type="journal article" date="2019" name="Int. J. Syst. Evol. Microbiol.">
        <title>The Global Catalogue of Microorganisms (GCM) 10K type strain sequencing project: providing services to taxonomists for standard genome sequencing and annotation.</title>
        <authorList>
            <consortium name="The Broad Institute Genomics Platform"/>
            <consortium name="The Broad Institute Genome Sequencing Center for Infectious Disease"/>
            <person name="Wu L."/>
            <person name="Ma J."/>
        </authorList>
    </citation>
    <scope>NUCLEOTIDE SEQUENCE [LARGE SCALE GENOMIC DNA]</scope>
    <source>
        <strain evidence="3">CCUG 54527</strain>
    </source>
</reference>